<evidence type="ECO:0000313" key="3">
    <source>
        <dbReference type="Proteomes" id="UP001217485"/>
    </source>
</evidence>
<dbReference type="RefSeq" id="WP_272097407.1">
    <property type="nucleotide sequence ID" value="NZ_JAQNDK010000002.1"/>
</dbReference>
<organism evidence="2 3">
    <name type="scientific">Sorangium atrum</name>
    <dbReference type="NCBI Taxonomy" id="2995308"/>
    <lineage>
        <taxon>Bacteria</taxon>
        <taxon>Pseudomonadati</taxon>
        <taxon>Myxococcota</taxon>
        <taxon>Polyangia</taxon>
        <taxon>Polyangiales</taxon>
        <taxon>Polyangiaceae</taxon>
        <taxon>Sorangium</taxon>
    </lineage>
</organism>
<name>A0ABT5C1U2_9BACT</name>
<protein>
    <submittedName>
        <fullName evidence="2">Uncharacterized protein</fullName>
    </submittedName>
</protein>
<gene>
    <name evidence="2" type="ORF">POL72_21665</name>
</gene>
<reference evidence="2 3" key="1">
    <citation type="submission" date="2023-01" db="EMBL/GenBank/DDBJ databases">
        <title>Minimal conservation of predation-associated metabolite biosynthetic gene clusters underscores biosynthetic potential of Myxococcota including descriptions for ten novel species: Archangium lansinium sp. nov., Myxococcus landrumus sp. nov., Nannocystis bai.</title>
        <authorList>
            <person name="Ahearne A."/>
            <person name="Stevens C."/>
            <person name="Dowd S."/>
        </authorList>
    </citation>
    <scope>NUCLEOTIDE SEQUENCE [LARGE SCALE GENOMIC DNA]</scope>
    <source>
        <strain evidence="2 3">WIWO2</strain>
    </source>
</reference>
<keyword evidence="3" id="KW-1185">Reference proteome</keyword>
<accession>A0ABT5C1U2</accession>
<comment type="caution">
    <text evidence="2">The sequence shown here is derived from an EMBL/GenBank/DDBJ whole genome shotgun (WGS) entry which is preliminary data.</text>
</comment>
<feature type="region of interest" description="Disordered" evidence="1">
    <location>
        <begin position="135"/>
        <end position="154"/>
    </location>
</feature>
<sequence>MPNPIEQADLYDVIVLAGQRSPGQAQVSGAGSPRNWDERKGYGLSGAFLVFTGDGLATFQVRLLFWEPQHFAQWDTFSRLLARPQLGARPKALDYYHPYHEPLGIKSVVVEDVLQLDQIEPGLWAQDIKFKQYRSPKPTLSKPEGSTAQLNEPKAQDEFDQSMVYLEGQITNPTDSVVTIIGKVFGR</sequence>
<proteinExistence type="predicted"/>
<evidence type="ECO:0000256" key="1">
    <source>
        <dbReference type="SAM" id="MobiDB-lite"/>
    </source>
</evidence>
<evidence type="ECO:0000313" key="2">
    <source>
        <dbReference type="EMBL" id="MDC0680366.1"/>
    </source>
</evidence>
<dbReference type="EMBL" id="JAQNDK010000002">
    <property type="protein sequence ID" value="MDC0680366.1"/>
    <property type="molecule type" value="Genomic_DNA"/>
</dbReference>
<dbReference type="Proteomes" id="UP001217485">
    <property type="component" value="Unassembled WGS sequence"/>
</dbReference>